<dbReference type="AlphaFoldDB" id="A0AAE1UUN9"/>
<comment type="caution">
    <text evidence="1">The sequence shown here is derived from an EMBL/GenBank/DDBJ whole genome shotgun (WGS) entry which is preliminary data.</text>
</comment>
<organism evidence="1 2">
    <name type="scientific">Anisodus tanguticus</name>
    <dbReference type="NCBI Taxonomy" id="243964"/>
    <lineage>
        <taxon>Eukaryota</taxon>
        <taxon>Viridiplantae</taxon>
        <taxon>Streptophyta</taxon>
        <taxon>Embryophyta</taxon>
        <taxon>Tracheophyta</taxon>
        <taxon>Spermatophyta</taxon>
        <taxon>Magnoliopsida</taxon>
        <taxon>eudicotyledons</taxon>
        <taxon>Gunneridae</taxon>
        <taxon>Pentapetalae</taxon>
        <taxon>asterids</taxon>
        <taxon>lamiids</taxon>
        <taxon>Solanales</taxon>
        <taxon>Solanaceae</taxon>
        <taxon>Solanoideae</taxon>
        <taxon>Hyoscyameae</taxon>
        <taxon>Anisodus</taxon>
    </lineage>
</organism>
<keyword evidence="2" id="KW-1185">Reference proteome</keyword>
<evidence type="ECO:0000313" key="2">
    <source>
        <dbReference type="Proteomes" id="UP001291623"/>
    </source>
</evidence>
<name>A0AAE1UUN9_9SOLA</name>
<protein>
    <submittedName>
        <fullName evidence="1">Uncharacterized protein</fullName>
    </submittedName>
</protein>
<accession>A0AAE1UUN9</accession>
<dbReference type="EMBL" id="JAVYJV010000019">
    <property type="protein sequence ID" value="KAK4345503.1"/>
    <property type="molecule type" value="Genomic_DNA"/>
</dbReference>
<proteinExistence type="predicted"/>
<reference evidence="1" key="1">
    <citation type="submission" date="2023-12" db="EMBL/GenBank/DDBJ databases">
        <title>Genome assembly of Anisodus tanguticus.</title>
        <authorList>
            <person name="Wang Y.-J."/>
        </authorList>
    </citation>
    <scope>NUCLEOTIDE SEQUENCE</scope>
    <source>
        <strain evidence="1">KB-2021</strain>
        <tissue evidence="1">Leaf</tissue>
    </source>
</reference>
<gene>
    <name evidence="1" type="ORF">RND71_035679</name>
</gene>
<sequence>MEENLAPISLLATILSNIFHMIASSFLSLHQVKGFPLYPKSDSSQSFKHSIKSMLLHSLWGLPPNFSSGSSMQLKSPHTIHG</sequence>
<dbReference type="Proteomes" id="UP001291623">
    <property type="component" value="Unassembled WGS sequence"/>
</dbReference>
<evidence type="ECO:0000313" key="1">
    <source>
        <dbReference type="EMBL" id="KAK4345503.1"/>
    </source>
</evidence>